<accession>A0A240EM14</accession>
<name>A0A240EM14_9VIBR</name>
<sequence>MKSVEEIATLLTGQRRKIGIEQKDMYMRIGMKQQQYQRIAAGSDVKLSTLLRVLEGLGSRTRTLSAAYESSVGVG</sequence>
<dbReference type="Gene3D" id="1.10.260.40">
    <property type="entry name" value="lambda repressor-like DNA-binding domains"/>
    <property type="match status" value="1"/>
</dbReference>
<evidence type="ECO:0000313" key="2">
    <source>
        <dbReference type="Proteomes" id="UP000219336"/>
    </source>
</evidence>
<dbReference type="AlphaFoldDB" id="A0A240EM14"/>
<dbReference type="EMBL" id="OANU01000073">
    <property type="protein sequence ID" value="SNX49737.1"/>
    <property type="molecule type" value="Genomic_DNA"/>
</dbReference>
<gene>
    <name evidence="1" type="ORF">VTH8203_03385</name>
</gene>
<reference evidence="2" key="1">
    <citation type="submission" date="2016-06" db="EMBL/GenBank/DDBJ databases">
        <authorList>
            <person name="Rodrigo-Torres L."/>
            <person name="Arahal R.D."/>
            <person name="Lucena T."/>
        </authorList>
    </citation>
    <scope>NUCLEOTIDE SEQUENCE [LARGE SCALE GENOMIC DNA]</scope>
    <source>
        <strain evidence="2">CECT8203</strain>
    </source>
</reference>
<keyword evidence="2" id="KW-1185">Reference proteome</keyword>
<dbReference type="InterPro" id="IPR010982">
    <property type="entry name" value="Lambda_DNA-bd_dom_sf"/>
</dbReference>
<dbReference type="GO" id="GO:0003677">
    <property type="term" value="F:DNA binding"/>
    <property type="evidence" value="ECO:0007669"/>
    <property type="project" value="InterPro"/>
</dbReference>
<evidence type="ECO:0008006" key="3">
    <source>
        <dbReference type="Google" id="ProtNLM"/>
    </source>
</evidence>
<dbReference type="Proteomes" id="UP000219336">
    <property type="component" value="Unassembled WGS sequence"/>
</dbReference>
<evidence type="ECO:0000313" key="1">
    <source>
        <dbReference type="EMBL" id="SNX49737.1"/>
    </source>
</evidence>
<organism evidence="1 2">
    <name type="scientific">Vibrio thalassae</name>
    <dbReference type="NCBI Taxonomy" id="1243014"/>
    <lineage>
        <taxon>Bacteria</taxon>
        <taxon>Pseudomonadati</taxon>
        <taxon>Pseudomonadota</taxon>
        <taxon>Gammaproteobacteria</taxon>
        <taxon>Vibrionales</taxon>
        <taxon>Vibrionaceae</taxon>
        <taxon>Vibrio</taxon>
    </lineage>
</organism>
<protein>
    <recommendedName>
        <fullName evidence="3">HTH cro/C1-type domain-containing protein</fullName>
    </recommendedName>
</protein>
<proteinExistence type="predicted"/>
<dbReference type="SUPFAM" id="SSF47413">
    <property type="entry name" value="lambda repressor-like DNA-binding domains"/>
    <property type="match status" value="1"/>
</dbReference>
<dbReference type="RefSeq" id="WP_244181245.1">
    <property type="nucleotide sequence ID" value="NZ_JBHSII010000001.1"/>
</dbReference>